<reference evidence="1 2" key="1">
    <citation type="journal article" date="2019" name="Nat. Ecol. Evol.">
        <title>Megaphylogeny resolves global patterns of mushroom evolution.</title>
        <authorList>
            <person name="Varga T."/>
            <person name="Krizsan K."/>
            <person name="Foldi C."/>
            <person name="Dima B."/>
            <person name="Sanchez-Garcia M."/>
            <person name="Sanchez-Ramirez S."/>
            <person name="Szollosi G.J."/>
            <person name="Szarkandi J.G."/>
            <person name="Papp V."/>
            <person name="Albert L."/>
            <person name="Andreopoulos W."/>
            <person name="Angelini C."/>
            <person name="Antonin V."/>
            <person name="Barry K.W."/>
            <person name="Bougher N.L."/>
            <person name="Buchanan P."/>
            <person name="Buyck B."/>
            <person name="Bense V."/>
            <person name="Catcheside P."/>
            <person name="Chovatia M."/>
            <person name="Cooper J."/>
            <person name="Damon W."/>
            <person name="Desjardin D."/>
            <person name="Finy P."/>
            <person name="Geml J."/>
            <person name="Haridas S."/>
            <person name="Hughes K."/>
            <person name="Justo A."/>
            <person name="Karasinski D."/>
            <person name="Kautmanova I."/>
            <person name="Kiss B."/>
            <person name="Kocsube S."/>
            <person name="Kotiranta H."/>
            <person name="LaButti K.M."/>
            <person name="Lechner B.E."/>
            <person name="Liimatainen K."/>
            <person name="Lipzen A."/>
            <person name="Lukacs Z."/>
            <person name="Mihaltcheva S."/>
            <person name="Morgado L.N."/>
            <person name="Niskanen T."/>
            <person name="Noordeloos M.E."/>
            <person name="Ohm R.A."/>
            <person name="Ortiz-Santana B."/>
            <person name="Ovrebo C."/>
            <person name="Racz N."/>
            <person name="Riley R."/>
            <person name="Savchenko A."/>
            <person name="Shiryaev A."/>
            <person name="Soop K."/>
            <person name="Spirin V."/>
            <person name="Szebenyi C."/>
            <person name="Tomsovsky M."/>
            <person name="Tulloss R.E."/>
            <person name="Uehling J."/>
            <person name="Grigoriev I.V."/>
            <person name="Vagvolgyi C."/>
            <person name="Papp T."/>
            <person name="Martin F.M."/>
            <person name="Miettinen O."/>
            <person name="Hibbett D.S."/>
            <person name="Nagy L.G."/>
        </authorList>
    </citation>
    <scope>NUCLEOTIDE SEQUENCE [LARGE SCALE GENOMIC DNA]</scope>
    <source>
        <strain evidence="1 2">NL-1719</strain>
    </source>
</reference>
<sequence length="205" mass="22626">MSVCPAVDYSSTSSILSINMAYIPPTGEHGIQLAWLPVGPLPPIPPAPATGPVVVFRPEYVGIQPYPLYFPTPVYLFPFFEEWEIIYVGPLGSPKRLIKHKSSGQYLQPNYIQTTTSPTIYVEAAGEKFEWVLSSETSEGVESWYISTEHDGAEWAIGLDLWYGAPAADRGVLPPVQLTALVLNPKANAARWSFPDVVHIQQKPE</sequence>
<dbReference type="Proteomes" id="UP000308600">
    <property type="component" value="Unassembled WGS sequence"/>
</dbReference>
<accession>A0ACD3A1M4</accession>
<evidence type="ECO:0000313" key="1">
    <source>
        <dbReference type="EMBL" id="TFK59548.1"/>
    </source>
</evidence>
<organism evidence="1 2">
    <name type="scientific">Pluteus cervinus</name>
    <dbReference type="NCBI Taxonomy" id="181527"/>
    <lineage>
        <taxon>Eukaryota</taxon>
        <taxon>Fungi</taxon>
        <taxon>Dikarya</taxon>
        <taxon>Basidiomycota</taxon>
        <taxon>Agaricomycotina</taxon>
        <taxon>Agaricomycetes</taxon>
        <taxon>Agaricomycetidae</taxon>
        <taxon>Agaricales</taxon>
        <taxon>Pluteineae</taxon>
        <taxon>Pluteaceae</taxon>
        <taxon>Pluteus</taxon>
    </lineage>
</organism>
<gene>
    <name evidence="1" type="ORF">BDN72DRAFT_966030</name>
</gene>
<name>A0ACD3A1M4_9AGAR</name>
<dbReference type="EMBL" id="ML208948">
    <property type="protein sequence ID" value="TFK59548.1"/>
    <property type="molecule type" value="Genomic_DNA"/>
</dbReference>
<keyword evidence="2" id="KW-1185">Reference proteome</keyword>
<evidence type="ECO:0000313" key="2">
    <source>
        <dbReference type="Proteomes" id="UP000308600"/>
    </source>
</evidence>
<protein>
    <submittedName>
        <fullName evidence="1">Uncharacterized protein</fullName>
    </submittedName>
</protein>
<proteinExistence type="predicted"/>